<gene>
    <name evidence="2" type="ORF">NYM_LOCUS533</name>
</gene>
<organism evidence="2">
    <name type="scientific">Nymphaea colorata</name>
    <name type="common">pocket water lily</name>
    <dbReference type="NCBI Taxonomy" id="210225"/>
    <lineage>
        <taxon>Eukaryota</taxon>
        <taxon>Viridiplantae</taxon>
        <taxon>Streptophyta</taxon>
        <taxon>Embryophyta</taxon>
        <taxon>Tracheophyta</taxon>
        <taxon>Spermatophyta</taxon>
        <taxon>Magnoliopsida</taxon>
        <taxon>Nymphaeales</taxon>
        <taxon>Nymphaeaceae</taxon>
        <taxon>Nymphaea</taxon>
    </lineage>
</organism>
<proteinExistence type="predicted"/>
<dbReference type="AlphaFoldDB" id="A0A5K0UU19"/>
<dbReference type="Gramene" id="NC1G0091120.1">
    <property type="protein sequence ID" value="NC1G0091120.1:cds"/>
    <property type="gene ID" value="NC1G0091120"/>
</dbReference>
<sequence>MDREPEELQFLGFFGIYHEAFKIINLRRKLFTKIALTLVLPLSFIFLAHVQISDAIFAKIDRNEEALDDQPAAGAAHDQILKNLSSEWTTFLLFKAAYLVMVLIFSLLSTSAVVYAIACIYSGKDMTYRRIMSVVPKVWKRLMVTFLWMFAIILGYNFISILIIVMIFIILGYGIASLIVMIMVTILFFVGLVYISVIWHLASVISVLEDRYGLSAMEKSKDLIKGKLAVAVAVFIQLSLLYAGIQFLFGKLVVRREWSGGVGAAVASGLALVVVLCMWILLGLVIQTVVYFVCKSYHHENIDKSCLSDHLEVYLGEYVPLKDSAVQLEQFHV</sequence>
<accession>A0A5K0UU19</accession>
<dbReference type="PANTHER" id="PTHR33133">
    <property type="entry name" value="OS08G0107100 PROTEIN-RELATED"/>
    <property type="match status" value="1"/>
</dbReference>
<evidence type="ECO:0000256" key="1">
    <source>
        <dbReference type="SAM" id="Phobius"/>
    </source>
</evidence>
<feature type="transmembrane region" description="Helical" evidence="1">
    <location>
        <begin position="175"/>
        <end position="208"/>
    </location>
</feature>
<feature type="transmembrane region" description="Helical" evidence="1">
    <location>
        <begin position="142"/>
        <end position="169"/>
    </location>
</feature>
<feature type="transmembrane region" description="Helical" evidence="1">
    <location>
        <begin position="30"/>
        <end position="52"/>
    </location>
</feature>
<feature type="transmembrane region" description="Helical" evidence="1">
    <location>
        <begin position="96"/>
        <end position="121"/>
    </location>
</feature>
<keyword evidence="1" id="KW-0812">Transmembrane</keyword>
<keyword evidence="1" id="KW-0472">Membrane</keyword>
<reference evidence="2" key="1">
    <citation type="submission" date="2019-09" db="EMBL/GenBank/DDBJ databases">
        <authorList>
            <person name="Zhang L."/>
        </authorList>
    </citation>
    <scope>NUCLEOTIDE SEQUENCE</scope>
</reference>
<keyword evidence="1" id="KW-1133">Transmembrane helix</keyword>
<name>A0A5K0UU19_9MAGN</name>
<feature type="transmembrane region" description="Helical" evidence="1">
    <location>
        <begin position="269"/>
        <end position="294"/>
    </location>
</feature>
<evidence type="ECO:0000313" key="2">
    <source>
        <dbReference type="EMBL" id="VVV32100.1"/>
    </source>
</evidence>
<dbReference type="EMBL" id="LR721774">
    <property type="protein sequence ID" value="VVV32100.1"/>
    <property type="molecule type" value="Genomic_DNA"/>
</dbReference>
<feature type="transmembrane region" description="Helical" evidence="1">
    <location>
        <begin position="228"/>
        <end position="249"/>
    </location>
</feature>
<protein>
    <submittedName>
        <fullName evidence="2">Uncharacterized protein</fullName>
    </submittedName>
</protein>
<dbReference type="PANTHER" id="PTHR33133:SF5">
    <property type="entry name" value="OS08G0107100 PROTEIN"/>
    <property type="match status" value="1"/>
</dbReference>
<dbReference type="OMA" id="FFAYNIM"/>
<dbReference type="OrthoDB" id="1908649at2759"/>